<feature type="domain" description="MATH" evidence="2">
    <location>
        <begin position="31"/>
        <end position="189"/>
    </location>
</feature>
<name>A0AA40LWF1_CNENI</name>
<dbReference type="EMBL" id="JAULJE010000002">
    <property type="protein sequence ID" value="KAK1346064.1"/>
    <property type="molecule type" value="Genomic_DNA"/>
</dbReference>
<dbReference type="GO" id="GO:0030163">
    <property type="term" value="P:protein catabolic process"/>
    <property type="evidence" value="ECO:0007669"/>
    <property type="project" value="UniProtKB-ARBA"/>
</dbReference>
<dbReference type="InterPro" id="IPR002083">
    <property type="entry name" value="MATH/TRAF_dom"/>
</dbReference>
<dbReference type="Pfam" id="PF00651">
    <property type="entry name" value="BTB"/>
    <property type="match status" value="1"/>
</dbReference>
<dbReference type="Proteomes" id="UP001177744">
    <property type="component" value="Unassembled WGS sequence"/>
</dbReference>
<organism evidence="3 4">
    <name type="scientific">Cnephaeus nilssonii</name>
    <name type="common">Northern bat</name>
    <name type="synonym">Eptesicus nilssonii</name>
    <dbReference type="NCBI Taxonomy" id="3371016"/>
    <lineage>
        <taxon>Eukaryota</taxon>
        <taxon>Metazoa</taxon>
        <taxon>Chordata</taxon>
        <taxon>Craniata</taxon>
        <taxon>Vertebrata</taxon>
        <taxon>Euteleostomi</taxon>
        <taxon>Mammalia</taxon>
        <taxon>Eutheria</taxon>
        <taxon>Laurasiatheria</taxon>
        <taxon>Chiroptera</taxon>
        <taxon>Yangochiroptera</taxon>
        <taxon>Vespertilionidae</taxon>
        <taxon>Cnephaeus</taxon>
    </lineage>
</organism>
<dbReference type="Pfam" id="PF22486">
    <property type="entry name" value="MATH_2"/>
    <property type="match status" value="1"/>
</dbReference>
<dbReference type="PANTHER" id="PTHR24413">
    <property type="entry name" value="SPECKLE-TYPE POZ PROTEIN"/>
    <property type="match status" value="1"/>
</dbReference>
<dbReference type="InterPro" id="IPR011333">
    <property type="entry name" value="SKP1/BTB/POZ_sf"/>
</dbReference>
<evidence type="ECO:0000256" key="1">
    <source>
        <dbReference type="ARBA" id="ARBA00010846"/>
    </source>
</evidence>
<comment type="similarity">
    <text evidence="1">Belongs to the Tdpoz family.</text>
</comment>
<reference evidence="3" key="1">
    <citation type="submission" date="2023-06" db="EMBL/GenBank/DDBJ databases">
        <title>Reference genome for the Northern bat (Eptesicus nilssonii), a most northern bat species.</title>
        <authorList>
            <person name="Laine V.N."/>
            <person name="Pulliainen A.T."/>
            <person name="Lilley T.M."/>
        </authorList>
    </citation>
    <scope>NUCLEOTIDE SEQUENCE</scope>
    <source>
        <strain evidence="3">BLF_Eptnil</strain>
        <tissue evidence="3">Kidney</tissue>
    </source>
</reference>
<dbReference type="InterPro" id="IPR008974">
    <property type="entry name" value="TRAF-like"/>
</dbReference>
<proteinExistence type="inferred from homology"/>
<comment type="caution">
    <text evidence="3">The sequence shown here is derived from an EMBL/GenBank/DDBJ whole genome shotgun (WGS) entry which is preliminary data.</text>
</comment>
<gene>
    <name evidence="3" type="ORF">QTO34_008533</name>
</gene>
<protein>
    <recommendedName>
        <fullName evidence="2">MATH domain-containing protein</fullName>
    </recommendedName>
</protein>
<dbReference type="AlphaFoldDB" id="A0AA40LWF1"/>
<accession>A0AA40LWF1</accession>
<evidence type="ECO:0000259" key="2">
    <source>
        <dbReference type="PROSITE" id="PS50144"/>
    </source>
</evidence>
<sequence length="261" mass="28956">MSRVPSPPPPAETLSGPVAESWCHTPIEAVKFPHMWTVRNFSFCWEEMGEVVPSSAFSSGAKERLERCLRGNPKGLAKESEDYLSLYLLPVSCLQSEFGATFKFSILNAQGEEIKAVGESLGAGSQFQHVIIARVSSKVRSADALSTEPNRFWHAEPFLMPEQEPQQLGIQDEAHRLLPGDKLTLFCENTMKTVKVPECRQADELGGLWENSWSGPQTIGFQAHNAILAARSPVCSAMLEHAVEASRKNHVEIIEVEPERR</sequence>
<dbReference type="Gene3D" id="3.30.710.10">
    <property type="entry name" value="Potassium Channel Kv1.1, Chain A"/>
    <property type="match status" value="1"/>
</dbReference>
<dbReference type="SUPFAM" id="SSF49599">
    <property type="entry name" value="TRAF domain-like"/>
    <property type="match status" value="1"/>
</dbReference>
<dbReference type="InterPro" id="IPR000210">
    <property type="entry name" value="BTB/POZ_dom"/>
</dbReference>
<evidence type="ECO:0000313" key="3">
    <source>
        <dbReference type="EMBL" id="KAK1346064.1"/>
    </source>
</evidence>
<dbReference type="Gene3D" id="2.60.210.10">
    <property type="entry name" value="Apoptosis, Tumor Necrosis Factor Receptor Associated Protein 2, Chain A"/>
    <property type="match status" value="1"/>
</dbReference>
<evidence type="ECO:0000313" key="4">
    <source>
        <dbReference type="Proteomes" id="UP001177744"/>
    </source>
</evidence>
<keyword evidence="4" id="KW-1185">Reference proteome</keyword>
<dbReference type="PROSITE" id="PS50144">
    <property type="entry name" value="MATH"/>
    <property type="match status" value="1"/>
</dbReference>